<sequence length="331" mass="39268">MDLFFFELGTFETSFKSSKLNIDDELYHMQQAKKGLNYGGYSYRRSCQTLGTTSRPLGDNNLKLPLSGATFGPYDYVALEREVESLFYSYVIREEEKFQFILKSFSYVVNDGWDCNCEYRRRMGFKPIRSWKLMKQALRNKYGVENHEGRGQNQAKVKELPHAIIESKEVVETHVEKETFNEDSCDDMSEKNIEVKEIERMEEKERFLERFYIFDSNFIFLKQTEHLECSKDRESELVKSERNFEDSSKDERGKLAYKIDEYHFNIANYASCVLGVEDKETSKEKELESPLSKHFENQKGKYFQMFEGFEQVFKMLLLRIFITIYLSRTGF</sequence>
<accession>A0ACC0ATG8</accession>
<organism evidence="1 2">
    <name type="scientific">Catharanthus roseus</name>
    <name type="common">Madagascar periwinkle</name>
    <name type="synonym">Vinca rosea</name>
    <dbReference type="NCBI Taxonomy" id="4058"/>
    <lineage>
        <taxon>Eukaryota</taxon>
        <taxon>Viridiplantae</taxon>
        <taxon>Streptophyta</taxon>
        <taxon>Embryophyta</taxon>
        <taxon>Tracheophyta</taxon>
        <taxon>Spermatophyta</taxon>
        <taxon>Magnoliopsida</taxon>
        <taxon>eudicotyledons</taxon>
        <taxon>Gunneridae</taxon>
        <taxon>Pentapetalae</taxon>
        <taxon>asterids</taxon>
        <taxon>lamiids</taxon>
        <taxon>Gentianales</taxon>
        <taxon>Apocynaceae</taxon>
        <taxon>Rauvolfioideae</taxon>
        <taxon>Vinceae</taxon>
        <taxon>Catharanthinae</taxon>
        <taxon>Catharanthus</taxon>
    </lineage>
</organism>
<reference evidence="2" key="1">
    <citation type="journal article" date="2023" name="Nat. Plants">
        <title>Single-cell RNA sequencing provides a high-resolution roadmap for understanding the multicellular compartmentation of specialized metabolism.</title>
        <authorList>
            <person name="Sun S."/>
            <person name="Shen X."/>
            <person name="Li Y."/>
            <person name="Li Y."/>
            <person name="Wang S."/>
            <person name="Li R."/>
            <person name="Zhang H."/>
            <person name="Shen G."/>
            <person name="Guo B."/>
            <person name="Wei J."/>
            <person name="Xu J."/>
            <person name="St-Pierre B."/>
            <person name="Chen S."/>
            <person name="Sun C."/>
        </authorList>
    </citation>
    <scope>NUCLEOTIDE SEQUENCE [LARGE SCALE GENOMIC DNA]</scope>
</reference>
<comment type="caution">
    <text evidence="1">The sequence shown here is derived from an EMBL/GenBank/DDBJ whole genome shotgun (WGS) entry which is preliminary data.</text>
</comment>
<name>A0ACC0ATG8_CATRO</name>
<proteinExistence type="predicted"/>
<evidence type="ECO:0000313" key="2">
    <source>
        <dbReference type="Proteomes" id="UP001060085"/>
    </source>
</evidence>
<evidence type="ECO:0000313" key="1">
    <source>
        <dbReference type="EMBL" id="KAI5664031.1"/>
    </source>
</evidence>
<protein>
    <submittedName>
        <fullName evidence="1">Uncharacterized protein</fullName>
    </submittedName>
</protein>
<gene>
    <name evidence="1" type="ORF">M9H77_23354</name>
</gene>
<dbReference type="Proteomes" id="UP001060085">
    <property type="component" value="Linkage Group LG05"/>
</dbReference>
<keyword evidence="2" id="KW-1185">Reference proteome</keyword>
<dbReference type="EMBL" id="CM044705">
    <property type="protein sequence ID" value="KAI5664031.1"/>
    <property type="molecule type" value="Genomic_DNA"/>
</dbReference>